<dbReference type="EMBL" id="CP022011">
    <property type="protein sequence ID" value="QDJ14488.1"/>
    <property type="molecule type" value="Genomic_DNA"/>
</dbReference>
<accession>A0A8E3MG09</accession>
<organism evidence="1 2">
    <name type="scientific">Mergibacter septicus</name>
    <dbReference type="NCBI Taxonomy" id="221402"/>
    <lineage>
        <taxon>Bacteria</taxon>
        <taxon>Pseudomonadati</taxon>
        <taxon>Pseudomonadota</taxon>
        <taxon>Gammaproteobacteria</taxon>
        <taxon>Pasteurellales</taxon>
        <taxon>Pasteurellaceae</taxon>
        <taxon>Mergibacter</taxon>
    </lineage>
</organism>
<dbReference type="InterPro" id="IPR019289">
    <property type="entry name" value="Phage_tail_E/E"/>
</dbReference>
<reference evidence="1" key="1">
    <citation type="submission" date="2017-06" db="EMBL/GenBank/DDBJ databases">
        <title>Genome sequencing of pathogenic and non-pathogenic strains within Bisgaard taxon 40.</title>
        <authorList>
            <person name="Ladner J.T."/>
            <person name="Lovett S.P."/>
            <person name="Koroleva G."/>
            <person name="Lorch J.M."/>
        </authorList>
    </citation>
    <scope>NUCLEOTIDE SEQUENCE</scope>
    <source>
        <strain evidence="1">27576-1-I1</strain>
    </source>
</reference>
<evidence type="ECO:0000313" key="2">
    <source>
        <dbReference type="Proteomes" id="UP000955338"/>
    </source>
</evidence>
<protein>
    <submittedName>
        <fullName evidence="1">Uncharacterized protein</fullName>
    </submittedName>
</protein>
<dbReference type="Proteomes" id="UP000955338">
    <property type="component" value="Chromosome"/>
</dbReference>
<name>A0A8E3MG09_9PAST</name>
<dbReference type="Pfam" id="PF10109">
    <property type="entry name" value="Phage_TAC_7"/>
    <property type="match status" value="1"/>
</dbReference>
<keyword evidence="2" id="KW-1185">Reference proteome</keyword>
<evidence type="ECO:0000313" key="1">
    <source>
        <dbReference type="EMBL" id="QDJ14488.1"/>
    </source>
</evidence>
<sequence length="108" mass="12513">MKEFFMNQATTLLKNLQAYTTYTLSYPITQPDGTQIKEVVLRRIKGSDQAAFESQQFDMEKDNYKINRFFIVRLSNLLPEDVDEMDLKDILGLGELITKLINEGKSDK</sequence>
<dbReference type="AlphaFoldDB" id="A0A8E3MG09"/>
<proteinExistence type="predicted"/>
<gene>
    <name evidence="1" type="ORF">CEP48_03215</name>
</gene>